<dbReference type="AlphaFoldDB" id="A0A8T1W654"/>
<evidence type="ECO:0000256" key="1">
    <source>
        <dbReference type="SAM" id="MobiDB-lite"/>
    </source>
</evidence>
<feature type="compositionally biased region" description="Basic and acidic residues" evidence="1">
    <location>
        <begin position="18"/>
        <end position="40"/>
    </location>
</feature>
<dbReference type="EMBL" id="JAGDFL010000432">
    <property type="protein sequence ID" value="KAG7388736.1"/>
    <property type="molecule type" value="Genomic_DNA"/>
</dbReference>
<feature type="region of interest" description="Disordered" evidence="1">
    <location>
        <begin position="1"/>
        <end position="48"/>
    </location>
</feature>
<evidence type="ECO:0000313" key="3">
    <source>
        <dbReference type="Proteomes" id="UP000693981"/>
    </source>
</evidence>
<evidence type="ECO:0000313" key="2">
    <source>
        <dbReference type="EMBL" id="KAG7388736.1"/>
    </source>
</evidence>
<evidence type="ECO:0008006" key="4">
    <source>
        <dbReference type="Google" id="ProtNLM"/>
    </source>
</evidence>
<sequence length="215" mass="24785">MVSPDIPPLDRSTAPGYDRIRRERSLRVDKTTRADGEHHPASGTADIEDRGFLSSLQLKLSSAKENVLLSSKAREWANNGKADDYVKSALGLEGLSGTALTSHKNFKYFQKFQSKLESRKVNGWLYDDVPSYDVWIKLGLDKIPEDKIKSTTEYKTYKRYVNTYADHYEYFPQKHALKFTGTNAEKTAKTKQRQHDPEYKYFEYFLKLTGKKDLP</sequence>
<proteinExistence type="predicted"/>
<name>A0A8T1W654_9STRA</name>
<comment type="caution">
    <text evidence="2">The sequence shown here is derived from an EMBL/GenBank/DDBJ whole genome shotgun (WGS) entry which is preliminary data.</text>
</comment>
<gene>
    <name evidence="2" type="ORF">PHYBOEH_007759</name>
</gene>
<organism evidence="2 3">
    <name type="scientific">Phytophthora boehmeriae</name>
    <dbReference type="NCBI Taxonomy" id="109152"/>
    <lineage>
        <taxon>Eukaryota</taxon>
        <taxon>Sar</taxon>
        <taxon>Stramenopiles</taxon>
        <taxon>Oomycota</taxon>
        <taxon>Peronosporomycetes</taxon>
        <taxon>Peronosporales</taxon>
        <taxon>Peronosporaceae</taxon>
        <taxon>Phytophthora</taxon>
    </lineage>
</organism>
<reference evidence="2" key="1">
    <citation type="submission" date="2021-02" db="EMBL/GenBank/DDBJ databases">
        <authorList>
            <person name="Palmer J.M."/>
        </authorList>
    </citation>
    <scope>NUCLEOTIDE SEQUENCE</scope>
    <source>
        <strain evidence="2">SCRP23</strain>
    </source>
</reference>
<keyword evidence="3" id="KW-1185">Reference proteome</keyword>
<dbReference type="OrthoDB" id="97973at2759"/>
<accession>A0A8T1W654</accession>
<dbReference type="Proteomes" id="UP000693981">
    <property type="component" value="Unassembled WGS sequence"/>
</dbReference>
<protein>
    <recommendedName>
        <fullName evidence="4">RxLR effector protein</fullName>
    </recommendedName>
</protein>